<name>A0A4D6BMK9_9VIRU</name>
<proteinExistence type="predicted"/>
<dbReference type="EMBL" id="MH973775">
    <property type="protein sequence ID" value="QBX89321.1"/>
    <property type="molecule type" value="Genomic_DNA"/>
</dbReference>
<accession>A0A4D6BMK9</accession>
<evidence type="ECO:0000313" key="1">
    <source>
        <dbReference type="EMBL" id="QBX89321.1"/>
    </source>
</evidence>
<reference evidence="1" key="1">
    <citation type="submission" date="2018-09" db="EMBL/GenBank/DDBJ databases">
        <title>Diverse ssDNA viruses associated with Honey Bees (Apis mellifera).</title>
        <authorList>
            <person name="Kraberger S."/>
            <person name="Cook C."/>
            <person name="Waits K."/>
            <person name="Fontenele R.S."/>
            <person name="Bautista J."/>
            <person name="Smith B."/>
            <person name="Varsani A."/>
        </authorList>
    </citation>
    <scope>NUCLEOTIDE SEQUENCE</scope>
    <source>
        <strain evidence="1">Apis mellifera associated DNA molecule 1</strain>
    </source>
</reference>
<organism evidence="1">
    <name type="scientific">Insect-associated ssDNA molecule</name>
    <dbReference type="NCBI Taxonomy" id="2576298"/>
    <lineage>
        <taxon>Viruses</taxon>
    </lineage>
</organism>
<protein>
    <submittedName>
        <fullName evidence="1">Uncharacterized protein</fullName>
    </submittedName>
</protein>
<sequence>MDGYKDCPKELLTREVALDVKAKEKAKLDFITSLYKQLFREHPSLALFNDVHSDILVIAEMGRQGGKYAFVTINMDESKFDPVKIMAWLNKNAQKPFKYIKQWLAVMEYHTETGHHPHIHMLIEKDDKRPDYMKYNNKSKLINDYYRVFSPYVSDMSKIDVKHPRDHKSKLKYIMGNKSKPEKKLLVMQDINWRNANGIPHLFGNWNQEDLRSGLVANPSPLASQPGPLIQVVAPEKAPVIQASAPAPASPVWFEDKCETCGLPFEDCPCVFEQ</sequence>